<reference evidence="3" key="2">
    <citation type="submission" date="2023-05" db="EMBL/GenBank/DDBJ databases">
        <authorList>
            <consortium name="Lawrence Berkeley National Laboratory"/>
            <person name="Steindorff A."/>
            <person name="Hensen N."/>
            <person name="Bonometti L."/>
            <person name="Westerberg I."/>
            <person name="Brannstrom I.O."/>
            <person name="Guillou S."/>
            <person name="Cros-Aarteil S."/>
            <person name="Calhoun S."/>
            <person name="Haridas S."/>
            <person name="Kuo A."/>
            <person name="Mondo S."/>
            <person name="Pangilinan J."/>
            <person name="Riley R."/>
            <person name="Labutti K."/>
            <person name="Andreopoulos B."/>
            <person name="Lipzen A."/>
            <person name="Chen C."/>
            <person name="Yanf M."/>
            <person name="Daum C."/>
            <person name="Ng V."/>
            <person name="Clum A."/>
            <person name="Ohm R."/>
            <person name="Martin F."/>
            <person name="Silar P."/>
            <person name="Natvig D."/>
            <person name="Lalanne C."/>
            <person name="Gautier V."/>
            <person name="Ament-Velasquez S.L."/>
            <person name="Kruys A."/>
            <person name="Hutchinson M.I."/>
            <person name="Powell A.J."/>
            <person name="Barry K."/>
            <person name="Miller A.N."/>
            <person name="Grigoriev I.V."/>
            <person name="Debuchy R."/>
            <person name="Gladieux P."/>
            <person name="Thoren M.H."/>
            <person name="Johannesson H."/>
        </authorList>
    </citation>
    <scope>NUCLEOTIDE SEQUENCE</scope>
    <source>
        <strain evidence="3">CBS 141.50</strain>
    </source>
</reference>
<dbReference type="AlphaFoldDB" id="A0AAN6UVR8"/>
<keyword evidence="1" id="KW-1133">Transmembrane helix</keyword>
<evidence type="ECO:0000259" key="2">
    <source>
        <dbReference type="Pfam" id="PF20163"/>
    </source>
</evidence>
<feature type="transmembrane region" description="Helical" evidence="1">
    <location>
        <begin position="531"/>
        <end position="553"/>
    </location>
</feature>
<evidence type="ECO:0000256" key="1">
    <source>
        <dbReference type="SAM" id="Phobius"/>
    </source>
</evidence>
<keyword evidence="1" id="KW-0812">Transmembrane</keyword>
<keyword evidence="4" id="KW-1185">Reference proteome</keyword>
<dbReference type="InterPro" id="IPR046623">
    <property type="entry name" value="DUF6536"/>
</dbReference>
<feature type="domain" description="DUF6536" evidence="2">
    <location>
        <begin position="8"/>
        <end position="164"/>
    </location>
</feature>
<dbReference type="GeneID" id="87815028"/>
<feature type="transmembrane region" description="Helical" evidence="1">
    <location>
        <begin position="581"/>
        <end position="602"/>
    </location>
</feature>
<dbReference type="PANTHER" id="PTHR35395:SF1">
    <property type="entry name" value="DUF6536 DOMAIN-CONTAINING PROTEIN"/>
    <property type="match status" value="1"/>
</dbReference>
<gene>
    <name evidence="3" type="ORF">C8A04DRAFT_15254</name>
</gene>
<proteinExistence type="predicted"/>
<feature type="transmembrane region" description="Helical" evidence="1">
    <location>
        <begin position="315"/>
        <end position="338"/>
    </location>
</feature>
<dbReference type="PANTHER" id="PTHR35395">
    <property type="entry name" value="DUF6536 DOMAIN-CONTAINING PROTEIN"/>
    <property type="match status" value="1"/>
</dbReference>
<dbReference type="Proteomes" id="UP001302676">
    <property type="component" value="Unassembled WGS sequence"/>
</dbReference>
<name>A0AAN6UVR8_9PEZI</name>
<dbReference type="Pfam" id="PF20163">
    <property type="entry name" value="DUF6536"/>
    <property type="match status" value="1"/>
</dbReference>
<protein>
    <recommendedName>
        <fullName evidence="2">DUF6536 domain-containing protein</fullName>
    </recommendedName>
</protein>
<evidence type="ECO:0000313" key="3">
    <source>
        <dbReference type="EMBL" id="KAK4140112.1"/>
    </source>
</evidence>
<evidence type="ECO:0000313" key="4">
    <source>
        <dbReference type="Proteomes" id="UP001302676"/>
    </source>
</evidence>
<comment type="caution">
    <text evidence="3">The sequence shown here is derived from an EMBL/GenBank/DDBJ whole genome shotgun (WGS) entry which is preliminary data.</text>
</comment>
<keyword evidence="1" id="KW-0472">Membrane</keyword>
<organism evidence="3 4">
    <name type="scientific">Dichotomopilus funicola</name>
    <dbReference type="NCBI Taxonomy" id="1934379"/>
    <lineage>
        <taxon>Eukaryota</taxon>
        <taxon>Fungi</taxon>
        <taxon>Dikarya</taxon>
        <taxon>Ascomycota</taxon>
        <taxon>Pezizomycotina</taxon>
        <taxon>Sordariomycetes</taxon>
        <taxon>Sordariomycetidae</taxon>
        <taxon>Sordariales</taxon>
        <taxon>Chaetomiaceae</taxon>
        <taxon>Dichotomopilus</taxon>
    </lineage>
</organism>
<dbReference type="EMBL" id="MU853640">
    <property type="protein sequence ID" value="KAK4140112.1"/>
    <property type="molecule type" value="Genomic_DNA"/>
</dbReference>
<accession>A0AAN6UVR8</accession>
<feature type="transmembrane region" description="Helical" evidence="1">
    <location>
        <begin position="474"/>
        <end position="495"/>
    </location>
</feature>
<dbReference type="RefSeq" id="XP_062633483.1">
    <property type="nucleotide sequence ID" value="XM_062778415.1"/>
</dbReference>
<reference evidence="3" key="1">
    <citation type="journal article" date="2023" name="Mol. Phylogenet. Evol.">
        <title>Genome-scale phylogeny and comparative genomics of the fungal order Sordariales.</title>
        <authorList>
            <person name="Hensen N."/>
            <person name="Bonometti L."/>
            <person name="Westerberg I."/>
            <person name="Brannstrom I.O."/>
            <person name="Guillou S."/>
            <person name="Cros-Aarteil S."/>
            <person name="Calhoun S."/>
            <person name="Haridas S."/>
            <person name="Kuo A."/>
            <person name="Mondo S."/>
            <person name="Pangilinan J."/>
            <person name="Riley R."/>
            <person name="LaButti K."/>
            <person name="Andreopoulos B."/>
            <person name="Lipzen A."/>
            <person name="Chen C."/>
            <person name="Yan M."/>
            <person name="Daum C."/>
            <person name="Ng V."/>
            <person name="Clum A."/>
            <person name="Steindorff A."/>
            <person name="Ohm R.A."/>
            <person name="Martin F."/>
            <person name="Silar P."/>
            <person name="Natvig D.O."/>
            <person name="Lalanne C."/>
            <person name="Gautier V."/>
            <person name="Ament-Velasquez S.L."/>
            <person name="Kruys A."/>
            <person name="Hutchinson M.I."/>
            <person name="Powell A.J."/>
            <person name="Barry K."/>
            <person name="Miller A.N."/>
            <person name="Grigoriev I.V."/>
            <person name="Debuchy R."/>
            <person name="Gladieux P."/>
            <person name="Hiltunen Thoren M."/>
            <person name="Johannesson H."/>
        </authorList>
    </citation>
    <scope>NUCLEOTIDE SEQUENCE</scope>
    <source>
        <strain evidence="3">CBS 141.50</strain>
    </source>
</reference>
<sequence length="663" mass="71780">MFASRARWQRSALLFAGGALAAFIANLSFTIWATTRPGSNIRGGVGVLSEETTCTRAKTINTAVHVAINVLSTVLLAGSNYCMQCLSAPTRRQIDEAHRVGRWVDVGVQSVRNLVFAVSGRNALLWVLLSLSSLPLHLFYNSAIFTSLSTNEYNITVVPSTFLEPNRATLPTYLLTPHLTNLYDAIHTGVLHRLDLQLCVDTYSTNFQSSHGDLLIVTSAPTTANHHANENITSASSYPATYALDNLGCGIRQAYQWMCSQAGDAGTVCAAPCEDSVGKYRADPASWTPLGVQEVGACYALPTPERCKLLFSPMLCWIVTALNLVKAGLMVATAFWGAGQDRLILTVGDAVASFMEHPDEATVDMCLASKQDVIKSTGFWSKEPRKISSWRRSKFAAASPTRWMVCVLLYIVALIACIFLYGLGVNSIGGDKSFSSLMALGLAPVSSKTLMQVFDLRGGDDNLLSNVVIANSPQAILSMLYFTYNGLFTSISLATEWDSYATHRKGLRVSSKPIPHQRSTYFLQLPYRYSLPLLVTSGLLHWLISQSIFLVFVEIYRDSVESITSVTNTTRPVDNFTTCGWSPVGVITVIAIGFAMVILLLGSGTRRLSSTMPVAGSCSAAIAAACHPPPLSMSSTSFEGGMRGHCSFSAGEVGVPRRGVWYS</sequence>
<feature type="transmembrane region" description="Helical" evidence="1">
    <location>
        <begin position="12"/>
        <end position="33"/>
    </location>
</feature>
<feature type="transmembrane region" description="Helical" evidence="1">
    <location>
        <begin position="402"/>
        <end position="422"/>
    </location>
</feature>